<sequence length="351" mass="40638">MDSLRTDLKLTFAELGDELKKHLSDKGLPTEAIDHSSQCFNTNVSSGKLHRGLAVLYVGRELRTRPLDHENIKQLCILGWLVEILNTSYLIWDDMMDGSTTRRGQPCWYRQPAISMLAINDACQLKSTVFLFLKKYFYQHQAYNSFVELFLKAGFQTELGQLCDLVYCKKQNIDDFSTQKYSTMVELKSSYYGLYLPFVLVLEYWQLATPANTQQVRSLANAIGEYYQVHDDFIDVFRDPTTEVGTDIQENKCTWLINKALRRGNDEQRQKLQDSYGSNDIGLLKMVKDIFLELGLEQAYIEYEKSEQEKIEAMIAAIDEGDGLKREIFTAVFDRYKKDRFRKASNEFAPN</sequence>
<gene>
    <name evidence="6" type="ORF">BGW36DRAFT_433312</name>
</gene>
<dbReference type="GO" id="GO:0046165">
    <property type="term" value="P:alcohol biosynthetic process"/>
    <property type="evidence" value="ECO:0007669"/>
    <property type="project" value="UniProtKB-ARBA"/>
</dbReference>
<dbReference type="AlphaFoldDB" id="A0AAD4KEX1"/>
<dbReference type="GO" id="GO:0005737">
    <property type="term" value="C:cytoplasm"/>
    <property type="evidence" value="ECO:0007669"/>
    <property type="project" value="TreeGrafter"/>
</dbReference>
<dbReference type="InterPro" id="IPR000092">
    <property type="entry name" value="Polyprenyl_synt"/>
</dbReference>
<dbReference type="Pfam" id="PF00348">
    <property type="entry name" value="polyprenyl_synt"/>
    <property type="match status" value="1"/>
</dbReference>
<evidence type="ECO:0000256" key="1">
    <source>
        <dbReference type="ARBA" id="ARBA00001946"/>
    </source>
</evidence>
<dbReference type="PANTHER" id="PTHR11525">
    <property type="entry name" value="FARNESYL-PYROPHOSPHATE SYNTHETASE"/>
    <property type="match status" value="1"/>
</dbReference>
<dbReference type="GO" id="GO:0046872">
    <property type="term" value="F:metal ion binding"/>
    <property type="evidence" value="ECO:0007669"/>
    <property type="project" value="UniProtKB-KW"/>
</dbReference>
<dbReference type="InterPro" id="IPR033749">
    <property type="entry name" value="Polyprenyl_synt_CS"/>
</dbReference>
<comment type="similarity">
    <text evidence="5">Belongs to the FPP/GGPP synthase family.</text>
</comment>
<dbReference type="Proteomes" id="UP001201262">
    <property type="component" value="Unassembled WGS sequence"/>
</dbReference>
<evidence type="ECO:0000256" key="3">
    <source>
        <dbReference type="ARBA" id="ARBA00022723"/>
    </source>
</evidence>
<dbReference type="GO" id="GO:0043386">
    <property type="term" value="P:mycotoxin biosynthetic process"/>
    <property type="evidence" value="ECO:0007669"/>
    <property type="project" value="UniProtKB-ARBA"/>
</dbReference>
<dbReference type="RefSeq" id="XP_046065659.1">
    <property type="nucleotide sequence ID" value="XM_046221255.1"/>
</dbReference>
<protein>
    <submittedName>
        <fullName evidence="6">Farnesyl pyrophosphate synthetase 1</fullName>
    </submittedName>
</protein>
<dbReference type="PROSITE" id="PS00723">
    <property type="entry name" value="POLYPRENYL_SYNTHASE_1"/>
    <property type="match status" value="1"/>
</dbReference>
<keyword evidence="2 5" id="KW-0808">Transferase</keyword>
<evidence type="ECO:0000313" key="6">
    <source>
        <dbReference type="EMBL" id="KAH8689305.1"/>
    </source>
</evidence>
<dbReference type="InterPro" id="IPR039702">
    <property type="entry name" value="FPS1-like"/>
</dbReference>
<dbReference type="PROSITE" id="PS00444">
    <property type="entry name" value="POLYPRENYL_SYNTHASE_2"/>
    <property type="match status" value="1"/>
</dbReference>
<dbReference type="SFLD" id="SFLDS00005">
    <property type="entry name" value="Isoprenoid_Synthase_Type_I"/>
    <property type="match status" value="1"/>
</dbReference>
<accession>A0AAD4KEX1</accession>
<dbReference type="Gene3D" id="1.10.600.10">
    <property type="entry name" value="Farnesyl Diphosphate Synthase"/>
    <property type="match status" value="1"/>
</dbReference>
<evidence type="ECO:0000256" key="5">
    <source>
        <dbReference type="RuleBase" id="RU004466"/>
    </source>
</evidence>
<dbReference type="GO" id="GO:0045337">
    <property type="term" value="P:farnesyl diphosphate biosynthetic process"/>
    <property type="evidence" value="ECO:0007669"/>
    <property type="project" value="TreeGrafter"/>
</dbReference>
<evidence type="ECO:0000256" key="2">
    <source>
        <dbReference type="ARBA" id="ARBA00022679"/>
    </source>
</evidence>
<dbReference type="PANTHER" id="PTHR11525:SF0">
    <property type="entry name" value="FARNESYL PYROPHOSPHATE SYNTHASE"/>
    <property type="match status" value="1"/>
</dbReference>
<comment type="caution">
    <text evidence="6">The sequence shown here is derived from an EMBL/GenBank/DDBJ whole genome shotgun (WGS) entry which is preliminary data.</text>
</comment>
<keyword evidence="4" id="KW-0460">Magnesium</keyword>
<dbReference type="GeneID" id="70251542"/>
<keyword evidence="3" id="KW-0479">Metal-binding</keyword>
<dbReference type="SUPFAM" id="SSF48576">
    <property type="entry name" value="Terpenoid synthases"/>
    <property type="match status" value="1"/>
</dbReference>
<dbReference type="GO" id="GO:0004161">
    <property type="term" value="F:dimethylallyltranstransferase activity"/>
    <property type="evidence" value="ECO:0007669"/>
    <property type="project" value="TreeGrafter"/>
</dbReference>
<proteinExistence type="inferred from homology"/>
<name>A0AAD4KEX1_9EURO</name>
<organism evidence="6 7">
    <name type="scientific">Talaromyces proteolyticus</name>
    <dbReference type="NCBI Taxonomy" id="1131652"/>
    <lineage>
        <taxon>Eukaryota</taxon>
        <taxon>Fungi</taxon>
        <taxon>Dikarya</taxon>
        <taxon>Ascomycota</taxon>
        <taxon>Pezizomycotina</taxon>
        <taxon>Eurotiomycetes</taxon>
        <taxon>Eurotiomycetidae</taxon>
        <taxon>Eurotiales</taxon>
        <taxon>Trichocomaceae</taxon>
        <taxon>Talaromyces</taxon>
        <taxon>Talaromyces sect. Bacilispori</taxon>
    </lineage>
</organism>
<reference evidence="6" key="1">
    <citation type="submission" date="2021-12" db="EMBL/GenBank/DDBJ databases">
        <title>Convergent genome expansion in fungi linked to evolution of root-endophyte symbiosis.</title>
        <authorList>
            <consortium name="DOE Joint Genome Institute"/>
            <person name="Ke Y.-H."/>
            <person name="Bonito G."/>
            <person name="Liao H.-L."/>
            <person name="Looney B."/>
            <person name="Rojas-Flechas A."/>
            <person name="Nash J."/>
            <person name="Hameed K."/>
            <person name="Schadt C."/>
            <person name="Martin F."/>
            <person name="Crous P.W."/>
            <person name="Miettinen O."/>
            <person name="Magnuson J.K."/>
            <person name="Labbe J."/>
            <person name="Jacobson D."/>
            <person name="Doktycz M.J."/>
            <person name="Veneault-Fourrey C."/>
            <person name="Kuo A."/>
            <person name="Mondo S."/>
            <person name="Calhoun S."/>
            <person name="Riley R."/>
            <person name="Ohm R."/>
            <person name="LaButti K."/>
            <person name="Andreopoulos B."/>
            <person name="Pangilinan J."/>
            <person name="Nolan M."/>
            <person name="Tritt A."/>
            <person name="Clum A."/>
            <person name="Lipzen A."/>
            <person name="Daum C."/>
            <person name="Barry K."/>
            <person name="Grigoriev I.V."/>
            <person name="Vilgalys R."/>
        </authorList>
    </citation>
    <scope>NUCLEOTIDE SEQUENCE</scope>
    <source>
        <strain evidence="6">PMI_201</strain>
    </source>
</reference>
<keyword evidence="7" id="KW-1185">Reference proteome</keyword>
<evidence type="ECO:0000313" key="7">
    <source>
        <dbReference type="Proteomes" id="UP001201262"/>
    </source>
</evidence>
<dbReference type="GO" id="GO:0004337">
    <property type="term" value="F:(2E,6E)-farnesyl diphosphate synthase activity"/>
    <property type="evidence" value="ECO:0007669"/>
    <property type="project" value="TreeGrafter"/>
</dbReference>
<comment type="cofactor">
    <cofactor evidence="1">
        <name>Mg(2+)</name>
        <dbReference type="ChEBI" id="CHEBI:18420"/>
    </cofactor>
</comment>
<evidence type="ECO:0000256" key="4">
    <source>
        <dbReference type="ARBA" id="ARBA00022842"/>
    </source>
</evidence>
<dbReference type="InterPro" id="IPR008949">
    <property type="entry name" value="Isoprenoid_synthase_dom_sf"/>
</dbReference>
<dbReference type="EMBL" id="JAJTJA010000015">
    <property type="protein sequence ID" value="KAH8689305.1"/>
    <property type="molecule type" value="Genomic_DNA"/>
</dbReference>